<dbReference type="Proteomes" id="UP000177309">
    <property type="component" value="Unassembled WGS sequence"/>
</dbReference>
<reference evidence="1 2" key="1">
    <citation type="journal article" date="2016" name="Nat. Commun.">
        <title>Thousands of microbial genomes shed light on interconnected biogeochemical processes in an aquifer system.</title>
        <authorList>
            <person name="Anantharaman K."/>
            <person name="Brown C.T."/>
            <person name="Hug L.A."/>
            <person name="Sharon I."/>
            <person name="Castelle C.J."/>
            <person name="Probst A.J."/>
            <person name="Thomas B.C."/>
            <person name="Singh A."/>
            <person name="Wilkins M.J."/>
            <person name="Karaoz U."/>
            <person name="Brodie E.L."/>
            <person name="Williams K.H."/>
            <person name="Hubbard S.S."/>
            <person name="Banfield J.F."/>
        </authorList>
    </citation>
    <scope>NUCLEOTIDE SEQUENCE [LARGE SCALE GENOMIC DNA]</scope>
</reference>
<sequence length="87" mass="9728">MPNLNLFKEKLTRTMHPNLTAKELADLMVNAVLETEYGQTFSLSPGYAGMISTLGNSILNNPELRRQALAITNIYLRNNYGNQENIG</sequence>
<dbReference type="AlphaFoldDB" id="A0A1F4TIJ5"/>
<dbReference type="EMBL" id="MEUI01000049">
    <property type="protein sequence ID" value="OGC32538.1"/>
    <property type="molecule type" value="Genomic_DNA"/>
</dbReference>
<evidence type="ECO:0000313" key="1">
    <source>
        <dbReference type="EMBL" id="OGC32538.1"/>
    </source>
</evidence>
<organism evidence="1 2">
    <name type="scientific">candidate division WOR-1 bacterium RIFOXYC2_FULL_41_25</name>
    <dbReference type="NCBI Taxonomy" id="1802586"/>
    <lineage>
        <taxon>Bacteria</taxon>
        <taxon>Bacillati</taxon>
        <taxon>Saganbacteria</taxon>
    </lineage>
</organism>
<protein>
    <submittedName>
        <fullName evidence="1">Uncharacterized protein</fullName>
    </submittedName>
</protein>
<name>A0A1F4TIJ5_UNCSA</name>
<accession>A0A1F4TIJ5</accession>
<gene>
    <name evidence="1" type="ORF">A2462_02885</name>
</gene>
<evidence type="ECO:0000313" key="2">
    <source>
        <dbReference type="Proteomes" id="UP000177309"/>
    </source>
</evidence>
<comment type="caution">
    <text evidence="1">The sequence shown here is derived from an EMBL/GenBank/DDBJ whole genome shotgun (WGS) entry which is preliminary data.</text>
</comment>
<proteinExistence type="predicted"/>